<keyword evidence="9" id="KW-1185">Reference proteome</keyword>
<evidence type="ECO:0000256" key="5">
    <source>
        <dbReference type="ARBA" id="ARBA00022833"/>
    </source>
</evidence>
<dbReference type="GO" id="GO:0006508">
    <property type="term" value="P:proteolysis"/>
    <property type="evidence" value="ECO:0007669"/>
    <property type="project" value="UniProtKB-KW"/>
</dbReference>
<dbReference type="InterPro" id="IPR000834">
    <property type="entry name" value="Peptidase_M14"/>
</dbReference>
<comment type="similarity">
    <text evidence="2">Belongs to the peptidase M14 family.</text>
</comment>
<accession>M0PC30</accession>
<dbReference type="AlphaFoldDB" id="M0PC30"/>
<keyword evidence="3" id="KW-0645">Protease</keyword>
<evidence type="ECO:0000313" key="8">
    <source>
        <dbReference type="EMBL" id="EMA67571.1"/>
    </source>
</evidence>
<keyword evidence="6" id="KW-0482">Metalloprotease</keyword>
<evidence type="ECO:0000256" key="4">
    <source>
        <dbReference type="ARBA" id="ARBA00022801"/>
    </source>
</evidence>
<feature type="domain" description="Peptidase M14" evidence="7">
    <location>
        <begin position="64"/>
        <end position="203"/>
    </location>
</feature>
<evidence type="ECO:0000256" key="6">
    <source>
        <dbReference type="ARBA" id="ARBA00023049"/>
    </source>
</evidence>
<evidence type="ECO:0000259" key="7">
    <source>
        <dbReference type="Pfam" id="PF00246"/>
    </source>
</evidence>
<evidence type="ECO:0000313" key="9">
    <source>
        <dbReference type="Proteomes" id="UP000011575"/>
    </source>
</evidence>
<dbReference type="Proteomes" id="UP000011575">
    <property type="component" value="Unassembled WGS sequence"/>
</dbReference>
<organism evidence="8 9">
    <name type="scientific">Halorubrum aidingense JCM 13560</name>
    <dbReference type="NCBI Taxonomy" id="1230454"/>
    <lineage>
        <taxon>Archaea</taxon>
        <taxon>Methanobacteriati</taxon>
        <taxon>Methanobacteriota</taxon>
        <taxon>Stenosarchaea group</taxon>
        <taxon>Halobacteria</taxon>
        <taxon>Halobacteriales</taxon>
        <taxon>Haloferacaceae</taxon>
        <taxon>Halorubrum</taxon>
    </lineage>
</organism>
<dbReference type="SUPFAM" id="SSF53187">
    <property type="entry name" value="Zn-dependent exopeptidases"/>
    <property type="match status" value="1"/>
</dbReference>
<keyword evidence="5" id="KW-0862">Zinc</keyword>
<evidence type="ECO:0000256" key="2">
    <source>
        <dbReference type="ARBA" id="ARBA00005988"/>
    </source>
</evidence>
<dbReference type="OrthoDB" id="155188at2157"/>
<dbReference type="PANTHER" id="PTHR11705">
    <property type="entry name" value="PROTEASE FAMILY M14 CARBOXYPEPTIDASE A,B"/>
    <property type="match status" value="1"/>
</dbReference>
<dbReference type="STRING" id="1230454.C461_07589"/>
<dbReference type="GO" id="GO:0008270">
    <property type="term" value="F:zinc ion binding"/>
    <property type="evidence" value="ECO:0007669"/>
    <property type="project" value="InterPro"/>
</dbReference>
<name>M0PC30_9EURY</name>
<proteinExistence type="inferred from homology"/>
<reference evidence="8 9" key="1">
    <citation type="journal article" date="2014" name="PLoS Genet.">
        <title>Phylogenetically driven sequencing of extremely halophilic archaea reveals strategies for static and dynamic osmo-response.</title>
        <authorList>
            <person name="Becker E.A."/>
            <person name="Seitzer P.M."/>
            <person name="Tritt A."/>
            <person name="Larsen D."/>
            <person name="Krusor M."/>
            <person name="Yao A.I."/>
            <person name="Wu D."/>
            <person name="Madern D."/>
            <person name="Eisen J.A."/>
            <person name="Darling A.E."/>
            <person name="Facciotti M.T."/>
        </authorList>
    </citation>
    <scope>NUCLEOTIDE SEQUENCE [LARGE SCALE GENOMIC DNA]</scope>
    <source>
        <strain evidence="8 9">JCM 13560</strain>
    </source>
</reference>
<protein>
    <recommendedName>
        <fullName evidence="7">Peptidase M14 domain-containing protein</fullName>
    </recommendedName>
</protein>
<evidence type="ECO:0000256" key="3">
    <source>
        <dbReference type="ARBA" id="ARBA00022670"/>
    </source>
</evidence>
<comment type="caution">
    <text evidence="8">The sequence shown here is derived from an EMBL/GenBank/DDBJ whole genome shotgun (WGS) entry which is preliminary data.</text>
</comment>
<evidence type="ECO:0000256" key="1">
    <source>
        <dbReference type="ARBA" id="ARBA00001947"/>
    </source>
</evidence>
<dbReference type="Gene3D" id="3.40.630.10">
    <property type="entry name" value="Zn peptidases"/>
    <property type="match status" value="1"/>
</dbReference>
<dbReference type="EMBL" id="AOJI01000022">
    <property type="protein sequence ID" value="EMA67571.1"/>
    <property type="molecule type" value="Genomic_DNA"/>
</dbReference>
<dbReference type="GO" id="GO:0004181">
    <property type="term" value="F:metallocarboxypeptidase activity"/>
    <property type="evidence" value="ECO:0007669"/>
    <property type="project" value="InterPro"/>
</dbReference>
<dbReference type="PATRIC" id="fig|1230454.4.peg.1535"/>
<comment type="cofactor">
    <cofactor evidence="1">
        <name>Zn(2+)</name>
        <dbReference type="ChEBI" id="CHEBI:29105"/>
    </cofactor>
</comment>
<dbReference type="GO" id="GO:0005615">
    <property type="term" value="C:extracellular space"/>
    <property type="evidence" value="ECO:0007669"/>
    <property type="project" value="TreeGrafter"/>
</dbReference>
<gene>
    <name evidence="8" type="ORF">C461_07589</name>
</gene>
<keyword evidence="4" id="KW-0378">Hydrolase</keyword>
<dbReference type="PANTHER" id="PTHR11705:SF143">
    <property type="entry name" value="SLL0236 PROTEIN"/>
    <property type="match status" value="1"/>
</dbReference>
<dbReference type="Pfam" id="PF00246">
    <property type="entry name" value="Peptidase_M14"/>
    <property type="match status" value="1"/>
</dbReference>
<dbReference type="RefSeq" id="WP_008000049.1">
    <property type="nucleotide sequence ID" value="NZ_AOJI01000022.1"/>
</dbReference>
<sequence>MHRRRFIQSGIAAVGFAGFGSTVSGQSDGGDYRPGGPWAPNERAVNYEAYLDNEQLGERLKQIDRRSDRTDLRQIGSSAGRGDPIWEVTVGDGDESLHLINQIHGDEPSGAEAVVRILNQLATGGSRRVETILDNLTITIVPRVNPDGANFVGDDGLGTDGELRQRRYNTNTWEEGDSRYINENSYASGDVPGYDMNRGFSILPDFESGDEDEDWWSPLEDDPQFGYLNVPVEDVPLDVLDPVGENPYDELFAVGLNLNPENRAVTESFLGADPDWAITHHHQGATVDPESRDAGNGPEWQSVMSVMAPFGPRYIDRDRFDYASYVGEGNPYLSEDAQTRSLRLNQLVNEQAQQFGNGKFNTLTRYGYGPLWASYLDALCPRTDAAGMLYEVSHQSDERGHKAIGTTVKITVEGFMATFERIADGSISEVDELDYFDMALAEGIGSPFGR</sequence>